<reference evidence="1" key="1">
    <citation type="submission" date="2020-03" db="EMBL/GenBank/DDBJ databases">
        <authorList>
            <person name="Weist P."/>
        </authorList>
    </citation>
    <scope>NUCLEOTIDE SEQUENCE</scope>
</reference>
<accession>A0A9N7VHL2</accession>
<protein>
    <submittedName>
        <fullName evidence="1">Uncharacterized protein</fullName>
    </submittedName>
</protein>
<proteinExistence type="predicted"/>
<gene>
    <name evidence="1" type="ORF">PLEPLA_LOCUS37511</name>
</gene>
<dbReference type="EMBL" id="CADEAL010004029">
    <property type="protein sequence ID" value="CAB1449825.1"/>
    <property type="molecule type" value="Genomic_DNA"/>
</dbReference>
<evidence type="ECO:0000313" key="1">
    <source>
        <dbReference type="EMBL" id="CAB1449825.1"/>
    </source>
</evidence>
<comment type="caution">
    <text evidence="1">The sequence shown here is derived from an EMBL/GenBank/DDBJ whole genome shotgun (WGS) entry which is preliminary data.</text>
</comment>
<dbReference type="AlphaFoldDB" id="A0A9N7VHL2"/>
<evidence type="ECO:0000313" key="2">
    <source>
        <dbReference type="Proteomes" id="UP001153269"/>
    </source>
</evidence>
<organism evidence="1 2">
    <name type="scientific">Pleuronectes platessa</name>
    <name type="common">European plaice</name>
    <dbReference type="NCBI Taxonomy" id="8262"/>
    <lineage>
        <taxon>Eukaryota</taxon>
        <taxon>Metazoa</taxon>
        <taxon>Chordata</taxon>
        <taxon>Craniata</taxon>
        <taxon>Vertebrata</taxon>
        <taxon>Euteleostomi</taxon>
        <taxon>Actinopterygii</taxon>
        <taxon>Neopterygii</taxon>
        <taxon>Teleostei</taxon>
        <taxon>Neoteleostei</taxon>
        <taxon>Acanthomorphata</taxon>
        <taxon>Carangaria</taxon>
        <taxon>Pleuronectiformes</taxon>
        <taxon>Pleuronectoidei</taxon>
        <taxon>Pleuronectidae</taxon>
        <taxon>Pleuronectes</taxon>
    </lineage>
</organism>
<sequence>MMLSQPEMMMMMMMMKALAHHQTHRSTPQRLLVEGQSRYRGGWFYESLTAYPLDEAQYRWRPTVLHSSTLL</sequence>
<keyword evidence="2" id="KW-1185">Reference proteome</keyword>
<dbReference type="Proteomes" id="UP001153269">
    <property type="component" value="Unassembled WGS sequence"/>
</dbReference>
<name>A0A9N7VHL2_PLEPL</name>